<dbReference type="SUPFAM" id="SSF52540">
    <property type="entry name" value="P-loop containing nucleoside triphosphate hydrolases"/>
    <property type="match status" value="2"/>
</dbReference>
<organism evidence="2">
    <name type="scientific">uncultured Woeseiaceae bacterium</name>
    <dbReference type="NCBI Taxonomy" id="1983305"/>
    <lineage>
        <taxon>Bacteria</taxon>
        <taxon>Pseudomonadati</taxon>
        <taxon>Pseudomonadota</taxon>
        <taxon>Gammaproteobacteria</taxon>
        <taxon>Woeseiales</taxon>
        <taxon>Woeseiaceae</taxon>
        <taxon>environmental samples</taxon>
    </lineage>
</organism>
<dbReference type="EMBL" id="LR633967">
    <property type="protein sequence ID" value="VUX55541.1"/>
    <property type="molecule type" value="Genomic_DNA"/>
</dbReference>
<name>A0A7D9H490_9GAMM</name>
<dbReference type="Pfam" id="PF09848">
    <property type="entry name" value="SLFN-g3_helicase"/>
    <property type="match status" value="1"/>
</dbReference>
<dbReference type="Gene3D" id="3.40.50.300">
    <property type="entry name" value="P-loop containing nucleotide triphosphate hydrolases"/>
    <property type="match status" value="1"/>
</dbReference>
<dbReference type="AlphaFoldDB" id="A0A7D9H490"/>
<evidence type="ECO:0000259" key="1">
    <source>
        <dbReference type="Pfam" id="PF09848"/>
    </source>
</evidence>
<dbReference type="InterPro" id="IPR018647">
    <property type="entry name" value="SLFN_3-like_DNA/RNA_helicase"/>
</dbReference>
<dbReference type="InterPro" id="IPR027417">
    <property type="entry name" value="P-loop_NTPase"/>
</dbReference>
<accession>A0A7D9H490</accession>
<sequence>MKRSYYSASVNQFLQDSDDAVLGALTARHPHELEFRQRNAWIDQIQLFRQLLQAAPGFSGHLFFEFSIPRMGKRADVVLVHAGIVFVLEFKVGERHYTKYALDQALDYGLDLKNFHSGSHDKTIVPMVVATRAPAESVALEDLGDRLYAPLRANSDNLLDVITAVVSQVKEPEFDSAAWEAAGYRPTPTIIEAAQALYRNHDVEAISRSDAGAINLTKTTQAIDSVIDSVKETDRKAICFVTGVPGSGKTLAGLNIAIERQDAHKDEHAVFLSGNGPLVKVLREALVRDKVAAAEEQGIKITKKSVRTKAQEFIQPIHHFRDEALKDPNPQPERVVVFDEAQRAWTKHKAVSFMRGRDKNSDFDMSEPEFLVSVMDRHEGYAVIVCLIGGGQEINTGEAGLPEWFDALANKYPDWDVYVSGQLEAYEYNRGEDLYAKLERSRLTVLNDLHLAVSLRSYRAEVVSDCIKVILDRNEDEAREYITMLQDRYPIVLTRSLDTARNWLRQRARGTERFGIVASSGAHRLKPLGLNLKAEIDPVNWFLENDEDVRSSYYLEDVATEFDIQGLELDWVCVAWDGNFRWGADDWIYQKFKGTKWQNINKEEDRLFLKNAYRVLLTRARQGMVLFIPEGSDEDPTRSPEYYDGTCEYLAGLGIKTL</sequence>
<proteinExistence type="predicted"/>
<feature type="domain" description="Schlafen group 3-like DNA/RNA helicase" evidence="1">
    <location>
        <begin position="236"/>
        <end position="629"/>
    </location>
</feature>
<protein>
    <recommendedName>
        <fullName evidence="1">Schlafen group 3-like DNA/RNA helicase domain-containing protein</fullName>
    </recommendedName>
</protein>
<reference evidence="2" key="1">
    <citation type="submission" date="2019-07" db="EMBL/GenBank/DDBJ databases">
        <authorList>
            <person name="Weber M."/>
            <person name="Kostadinov I."/>
            <person name="Kostadinov D I."/>
        </authorList>
    </citation>
    <scope>NUCLEOTIDE SEQUENCE</scope>
    <source>
        <strain evidence="2">Gfbio:sag-sample-m06:053724c1-46a9-4a36-b237-ea2bf867836b</strain>
    </source>
</reference>
<evidence type="ECO:0000313" key="2">
    <source>
        <dbReference type="EMBL" id="VUX55541.1"/>
    </source>
</evidence>
<gene>
    <name evidence="2" type="ORF">JTBM06_V1_40018</name>
</gene>